<dbReference type="SUPFAM" id="SSF53850">
    <property type="entry name" value="Periplasmic binding protein-like II"/>
    <property type="match status" value="1"/>
</dbReference>
<evidence type="ECO:0000313" key="7">
    <source>
        <dbReference type="Proteomes" id="UP000176322"/>
    </source>
</evidence>
<dbReference type="GO" id="GO:0015833">
    <property type="term" value="P:peptide transport"/>
    <property type="evidence" value="ECO:0007669"/>
    <property type="project" value="TreeGrafter"/>
</dbReference>
<keyword evidence="4" id="KW-0472">Membrane</keyword>
<dbReference type="InterPro" id="IPR039424">
    <property type="entry name" value="SBP_5"/>
</dbReference>
<evidence type="ECO:0000256" key="2">
    <source>
        <dbReference type="ARBA" id="ARBA00022448"/>
    </source>
</evidence>
<dbReference type="STRING" id="1798475.A2837_01020"/>
<dbReference type="EMBL" id="MFKO01000002">
    <property type="protein sequence ID" value="OGG41780.1"/>
    <property type="molecule type" value="Genomic_DNA"/>
</dbReference>
<evidence type="ECO:0000259" key="5">
    <source>
        <dbReference type="Pfam" id="PF00496"/>
    </source>
</evidence>
<dbReference type="PANTHER" id="PTHR30290:SF9">
    <property type="entry name" value="OLIGOPEPTIDE-BINDING PROTEIN APPA"/>
    <property type="match status" value="1"/>
</dbReference>
<comment type="similarity">
    <text evidence="1">Belongs to the bacterial solute-binding protein 5 family.</text>
</comment>
<keyword evidence="4" id="KW-1133">Transmembrane helix</keyword>
<dbReference type="Gene3D" id="3.90.76.10">
    <property type="entry name" value="Dipeptide-binding Protein, Domain 1"/>
    <property type="match status" value="1"/>
</dbReference>
<dbReference type="Proteomes" id="UP000176322">
    <property type="component" value="Unassembled WGS sequence"/>
</dbReference>
<evidence type="ECO:0000256" key="1">
    <source>
        <dbReference type="ARBA" id="ARBA00005695"/>
    </source>
</evidence>
<evidence type="ECO:0000256" key="4">
    <source>
        <dbReference type="SAM" id="Phobius"/>
    </source>
</evidence>
<dbReference type="GO" id="GO:0043190">
    <property type="term" value="C:ATP-binding cassette (ABC) transporter complex"/>
    <property type="evidence" value="ECO:0007669"/>
    <property type="project" value="InterPro"/>
</dbReference>
<sequence length="567" mass="64115">MDRWFNYLDQLRPFDRLIFGALFLIFFVSLIINVVSLNRSFLVSVPEDGGRLVEGSVGSPRFINPVLAITRADHDLVALTYSGILKLSPTGEFENDLAESVTVSDDGRVYNVILRQDRKWHDGSSVTAEDVAYTVALIQNPSLKSPLLGNWSGVTVELIGRHEINFVLENPYAPFAENLTVGILPKHIWETLSDEELPFSQRNIEPIGSGPYEVEEIGRNPAGLVSEYKLRVSPHYNEKTNLNHITIRFYQNEEAILNALKEGEINATAALTERWLPEVPRADFNFISEPLPRIFSVFYNQNKNSALRDKAVREALSVVVDRNELLKLAVNGYGRVANSPLPPDFTDIPETESGYSTEEERIQAARQILEAGGWSIGENGRYEKNIDDIDTPLTLTMRSGNSLLFETVSSYLTRVWQELGVDVSVELYEQSDLVQTIIRPRDYQVLLFGADIGRSLDLYPFWHSSQREDPGLNVSLYANIAVDQLVAELRTATSSDSRNDLLGRFATEIANEQPATFLFAPSFEYVVSSRIKTTEMKRLQRPSERFANVTKWYTNENGVWPFFTEQN</sequence>
<evidence type="ECO:0000256" key="3">
    <source>
        <dbReference type="ARBA" id="ARBA00022729"/>
    </source>
</evidence>
<gene>
    <name evidence="6" type="ORF">A2837_01020</name>
</gene>
<dbReference type="Gene3D" id="3.10.105.10">
    <property type="entry name" value="Dipeptide-binding Protein, Domain 3"/>
    <property type="match status" value="1"/>
</dbReference>
<dbReference type="PIRSF" id="PIRSF002741">
    <property type="entry name" value="MppA"/>
    <property type="match status" value="1"/>
</dbReference>
<dbReference type="Gene3D" id="3.40.190.10">
    <property type="entry name" value="Periplasmic binding protein-like II"/>
    <property type="match status" value="1"/>
</dbReference>
<feature type="transmembrane region" description="Helical" evidence="4">
    <location>
        <begin position="17"/>
        <end position="37"/>
    </location>
</feature>
<dbReference type="AlphaFoldDB" id="A0A1F6BXZ0"/>
<dbReference type="InterPro" id="IPR030678">
    <property type="entry name" value="Peptide/Ni-bd"/>
</dbReference>
<evidence type="ECO:0000313" key="6">
    <source>
        <dbReference type="EMBL" id="OGG41780.1"/>
    </source>
</evidence>
<accession>A0A1F6BXZ0</accession>
<keyword evidence="4" id="KW-0812">Transmembrane</keyword>
<dbReference type="GO" id="GO:0042597">
    <property type="term" value="C:periplasmic space"/>
    <property type="evidence" value="ECO:0007669"/>
    <property type="project" value="UniProtKB-ARBA"/>
</dbReference>
<dbReference type="GO" id="GO:1904680">
    <property type="term" value="F:peptide transmembrane transporter activity"/>
    <property type="evidence" value="ECO:0007669"/>
    <property type="project" value="TreeGrafter"/>
</dbReference>
<organism evidence="6 7">
    <name type="scientific">Candidatus Kaiserbacteria bacterium RIFCSPHIGHO2_01_FULL_46_22</name>
    <dbReference type="NCBI Taxonomy" id="1798475"/>
    <lineage>
        <taxon>Bacteria</taxon>
        <taxon>Candidatus Kaiseribacteriota</taxon>
    </lineage>
</organism>
<name>A0A1F6BXZ0_9BACT</name>
<protein>
    <recommendedName>
        <fullName evidence="5">Solute-binding protein family 5 domain-containing protein</fullName>
    </recommendedName>
</protein>
<comment type="caution">
    <text evidence="6">The sequence shown here is derived from an EMBL/GenBank/DDBJ whole genome shotgun (WGS) entry which is preliminary data.</text>
</comment>
<dbReference type="InterPro" id="IPR000914">
    <property type="entry name" value="SBP_5_dom"/>
</dbReference>
<keyword evidence="2" id="KW-0813">Transport</keyword>
<feature type="domain" description="Solute-binding protein family 5" evidence="5">
    <location>
        <begin position="92"/>
        <end position="453"/>
    </location>
</feature>
<reference evidence="6 7" key="1">
    <citation type="journal article" date="2016" name="Nat. Commun.">
        <title>Thousands of microbial genomes shed light on interconnected biogeochemical processes in an aquifer system.</title>
        <authorList>
            <person name="Anantharaman K."/>
            <person name="Brown C.T."/>
            <person name="Hug L.A."/>
            <person name="Sharon I."/>
            <person name="Castelle C.J."/>
            <person name="Probst A.J."/>
            <person name="Thomas B.C."/>
            <person name="Singh A."/>
            <person name="Wilkins M.J."/>
            <person name="Karaoz U."/>
            <person name="Brodie E.L."/>
            <person name="Williams K.H."/>
            <person name="Hubbard S.S."/>
            <person name="Banfield J.F."/>
        </authorList>
    </citation>
    <scope>NUCLEOTIDE SEQUENCE [LARGE SCALE GENOMIC DNA]</scope>
</reference>
<keyword evidence="3" id="KW-0732">Signal</keyword>
<dbReference type="Pfam" id="PF00496">
    <property type="entry name" value="SBP_bac_5"/>
    <property type="match status" value="1"/>
</dbReference>
<proteinExistence type="inferred from homology"/>
<dbReference type="PANTHER" id="PTHR30290">
    <property type="entry name" value="PERIPLASMIC BINDING COMPONENT OF ABC TRANSPORTER"/>
    <property type="match status" value="1"/>
</dbReference>